<comment type="caution">
    <text evidence="1">The sequence shown here is derived from an EMBL/GenBank/DDBJ whole genome shotgun (WGS) entry which is preliminary data.</text>
</comment>
<dbReference type="AlphaFoldDB" id="A0A845SKG5"/>
<organism evidence="1 2">
    <name type="scientific">Acerihabitans arboris</name>
    <dbReference type="NCBI Taxonomy" id="2691583"/>
    <lineage>
        <taxon>Bacteria</taxon>
        <taxon>Pseudomonadati</taxon>
        <taxon>Pseudomonadota</taxon>
        <taxon>Gammaproteobacteria</taxon>
        <taxon>Enterobacterales</taxon>
        <taxon>Pectobacteriaceae</taxon>
        <taxon>Acerihabitans</taxon>
    </lineage>
</organism>
<evidence type="ECO:0000313" key="1">
    <source>
        <dbReference type="EMBL" id="NDL63737.1"/>
    </source>
</evidence>
<dbReference type="SUPFAM" id="SSF56399">
    <property type="entry name" value="ADP-ribosylation"/>
    <property type="match status" value="1"/>
</dbReference>
<proteinExistence type="predicted"/>
<sequence length="205" mass="24020">MYNTKTSFVYGFHGTDENIAFEILNGKRYFKVSKNNYDWLGDGTYFWENNFERAKQYADETSRRGSSTVKRPFVLGAVIDLGNCLDLLNQKHLDHLALMYENFKEDVRKEKKFLPSNQSFISKDTDFKKRELDCAVIRWAHNKAKFEGSKFDTVRAAFWEGKELYPNAGFREQNHIQIAVINPNCIKGIFLPRNKDMGYHQDSFL</sequence>
<evidence type="ECO:0000313" key="2">
    <source>
        <dbReference type="Proteomes" id="UP000461443"/>
    </source>
</evidence>
<reference evidence="1 2" key="1">
    <citation type="submission" date="2019-12" db="EMBL/GenBank/DDBJ databases">
        <authorList>
            <person name="Lee S.D."/>
        </authorList>
    </citation>
    <scope>NUCLEOTIDE SEQUENCE [LARGE SCALE GENOMIC DNA]</scope>
    <source>
        <strain evidence="1 2">SAP-6</strain>
    </source>
</reference>
<keyword evidence="2" id="KW-1185">Reference proteome</keyword>
<gene>
    <name evidence="1" type="ORF">GRH90_13390</name>
</gene>
<dbReference type="EMBL" id="WUBS01000009">
    <property type="protein sequence ID" value="NDL63737.1"/>
    <property type="molecule type" value="Genomic_DNA"/>
</dbReference>
<reference evidence="1 2" key="2">
    <citation type="submission" date="2020-02" db="EMBL/GenBank/DDBJ databases">
        <title>The new genus of Enterobacteriales.</title>
        <authorList>
            <person name="Kim I.S."/>
        </authorList>
    </citation>
    <scope>NUCLEOTIDE SEQUENCE [LARGE SCALE GENOMIC DNA]</scope>
    <source>
        <strain evidence="1 2">SAP-6</strain>
    </source>
</reference>
<protein>
    <recommendedName>
        <fullName evidence="3">DUF3990 domain-containing protein</fullName>
    </recommendedName>
</protein>
<name>A0A845SKG5_9GAMM</name>
<dbReference type="RefSeq" id="WP_162366459.1">
    <property type="nucleotide sequence ID" value="NZ_WUBS01000009.1"/>
</dbReference>
<evidence type="ECO:0008006" key="3">
    <source>
        <dbReference type="Google" id="ProtNLM"/>
    </source>
</evidence>
<accession>A0A845SKG5</accession>
<dbReference type="Proteomes" id="UP000461443">
    <property type="component" value="Unassembled WGS sequence"/>
</dbReference>